<evidence type="ECO:0000313" key="1">
    <source>
        <dbReference type="EMBL" id="GBL77432.1"/>
    </source>
</evidence>
<dbReference type="AlphaFoldDB" id="A0A4Y2ACA2"/>
<keyword evidence="2" id="KW-1185">Reference proteome</keyword>
<accession>A0A4Y2ACA2</accession>
<protein>
    <submittedName>
        <fullName evidence="1">Uncharacterized protein</fullName>
    </submittedName>
</protein>
<sequence>MYVAIHSEGKYHIYFELASLRDQLFACNINSQLLCLQLGETNWLIGRCRGRWIQPKFYFAIFPKREGSGRQATLDDIYSRQKPPYEMEWCVAEAGGLYQGVYPYGIVYREVVFFEISLRNGG</sequence>
<reference evidence="1 2" key="1">
    <citation type="journal article" date="2019" name="Sci. Rep.">
        <title>Orb-weaving spider Araneus ventricosus genome elucidates the spidroin gene catalogue.</title>
        <authorList>
            <person name="Kono N."/>
            <person name="Nakamura H."/>
            <person name="Ohtoshi R."/>
            <person name="Moran D.A.P."/>
            <person name="Shinohara A."/>
            <person name="Yoshida Y."/>
            <person name="Fujiwara M."/>
            <person name="Mori M."/>
            <person name="Tomita M."/>
            <person name="Arakawa K."/>
        </authorList>
    </citation>
    <scope>NUCLEOTIDE SEQUENCE [LARGE SCALE GENOMIC DNA]</scope>
</reference>
<proteinExistence type="predicted"/>
<organism evidence="1 2">
    <name type="scientific">Araneus ventricosus</name>
    <name type="common">Orbweaver spider</name>
    <name type="synonym">Epeira ventricosa</name>
    <dbReference type="NCBI Taxonomy" id="182803"/>
    <lineage>
        <taxon>Eukaryota</taxon>
        <taxon>Metazoa</taxon>
        <taxon>Ecdysozoa</taxon>
        <taxon>Arthropoda</taxon>
        <taxon>Chelicerata</taxon>
        <taxon>Arachnida</taxon>
        <taxon>Araneae</taxon>
        <taxon>Araneomorphae</taxon>
        <taxon>Entelegynae</taxon>
        <taxon>Araneoidea</taxon>
        <taxon>Araneidae</taxon>
        <taxon>Araneus</taxon>
    </lineage>
</organism>
<evidence type="ECO:0000313" key="2">
    <source>
        <dbReference type="Proteomes" id="UP000499080"/>
    </source>
</evidence>
<comment type="caution">
    <text evidence="1">The sequence shown here is derived from an EMBL/GenBank/DDBJ whole genome shotgun (WGS) entry which is preliminary data.</text>
</comment>
<dbReference type="EMBL" id="BGPR01000012">
    <property type="protein sequence ID" value="GBL77432.1"/>
    <property type="molecule type" value="Genomic_DNA"/>
</dbReference>
<gene>
    <name evidence="1" type="ORF">AVEN_41830_1</name>
</gene>
<dbReference type="Proteomes" id="UP000499080">
    <property type="component" value="Unassembled WGS sequence"/>
</dbReference>
<name>A0A4Y2ACA2_ARAVE</name>